<keyword evidence="12" id="KW-0080">Bacteriocin transport</keyword>
<dbReference type="InterPro" id="IPR033839">
    <property type="entry name" value="Lacticin_481_peptidase"/>
</dbReference>
<evidence type="ECO:0000259" key="14">
    <source>
        <dbReference type="PROSITE" id="PS50893"/>
    </source>
</evidence>
<dbReference type="GO" id="GO:0008234">
    <property type="term" value="F:cysteine-type peptidase activity"/>
    <property type="evidence" value="ECO:0007669"/>
    <property type="project" value="UniProtKB-KW"/>
</dbReference>
<dbReference type="PROSITE" id="PS50893">
    <property type="entry name" value="ABC_TRANSPORTER_2"/>
    <property type="match status" value="1"/>
</dbReference>
<dbReference type="EMBL" id="WNHU01000004">
    <property type="protein sequence ID" value="MTV42359.1"/>
    <property type="molecule type" value="Genomic_DNA"/>
</dbReference>
<evidence type="ECO:0000313" key="27">
    <source>
        <dbReference type="Proteomes" id="UP000474228"/>
    </source>
</evidence>
<feature type="domain" description="ABC transmembrane type-1" evidence="15">
    <location>
        <begin position="157"/>
        <end position="436"/>
    </location>
</feature>
<dbReference type="FunFam" id="3.90.70.10:FF:000281">
    <property type="entry name" value="ABC transporter ATP-binding/membrane-spanning-hemolysin secretion protein"/>
    <property type="match status" value="1"/>
</dbReference>
<reference evidence="22 24" key="2">
    <citation type="submission" date="2019-04" db="EMBL/GenBank/DDBJ databases">
        <authorList>
            <consortium name="Pathogen Informatics"/>
        </authorList>
    </citation>
    <scope>NUCLEOTIDE SEQUENCE [LARGE SCALE GENOMIC DNA]</scope>
    <source>
        <strain evidence="22 24">GPSC38</strain>
    </source>
</reference>
<dbReference type="InterPro" id="IPR027417">
    <property type="entry name" value="P-loop_NTPase"/>
</dbReference>
<keyword evidence="6" id="KW-0547">Nucleotide-binding</keyword>
<protein>
    <submittedName>
        <fullName evidence="19">ATP-binding cassette domain-containing protein</fullName>
    </submittedName>
    <submittedName>
        <fullName evidence="17">Bacteriocin secretion/processing ATP-binding protein</fullName>
    </submittedName>
</protein>
<evidence type="ECO:0000313" key="19">
    <source>
        <dbReference type="EMBL" id="MTV63342.1"/>
    </source>
</evidence>
<evidence type="ECO:0000256" key="10">
    <source>
        <dbReference type="ARBA" id="ARBA00022989"/>
    </source>
</evidence>
<keyword evidence="7" id="KW-0788">Thiol protease</keyword>
<reference evidence="25 26" key="3">
    <citation type="submission" date="2019-11" db="EMBL/GenBank/DDBJ databases">
        <title>Growth characteristics of pneumococcus vary with the chemical composition of the capsule and with environmental conditions.</title>
        <authorList>
            <person name="Tothpal A."/>
            <person name="Desobry K."/>
            <person name="Joshi S."/>
            <person name="Wyllie A.L."/>
            <person name="Weinberger D.M."/>
        </authorList>
    </citation>
    <scope>NUCLEOTIDE SEQUENCE [LARGE SCALE GENOMIC DNA]</scope>
    <source>
        <strain evidence="18">Pnumococcus09N</strain>
        <strain evidence="25">pnumococcus09N</strain>
        <strain evidence="20">Pnumococcus10A</strain>
        <strain evidence="27">pnumococcus22F</strain>
        <strain evidence="19">Pnumococcus22F</strain>
        <strain evidence="21">Pnumococcus35B</strain>
        <strain evidence="26">pnumococcus35B</strain>
    </source>
</reference>
<dbReference type="EMBL" id="CKRE01000022">
    <property type="protein sequence ID" value="CIY85846.1"/>
    <property type="molecule type" value="Genomic_DNA"/>
</dbReference>
<dbReference type="Proteomes" id="UP000474228">
    <property type="component" value="Unassembled WGS sequence"/>
</dbReference>
<dbReference type="PANTHER" id="PTHR24221:SF654">
    <property type="entry name" value="ATP-BINDING CASSETTE SUB-FAMILY B MEMBER 6"/>
    <property type="match status" value="1"/>
</dbReference>
<dbReference type="Proteomes" id="UP000729182">
    <property type="component" value="Unassembled WGS sequence"/>
</dbReference>
<evidence type="ECO:0000313" key="25">
    <source>
        <dbReference type="Proteomes" id="UP000467349"/>
    </source>
</evidence>
<evidence type="ECO:0000259" key="16">
    <source>
        <dbReference type="PROSITE" id="PS50990"/>
    </source>
</evidence>
<dbReference type="Proteomes" id="UP000314170">
    <property type="component" value="Unassembled WGS sequence"/>
</dbReference>
<keyword evidence="4" id="KW-0645">Protease</keyword>
<dbReference type="Pfam" id="PF03412">
    <property type="entry name" value="Peptidase_C39"/>
    <property type="match status" value="1"/>
</dbReference>
<evidence type="ECO:0000256" key="5">
    <source>
        <dbReference type="ARBA" id="ARBA00022692"/>
    </source>
</evidence>
<keyword evidence="10 13" id="KW-1133">Transmembrane helix</keyword>
<dbReference type="MEROPS" id="C39.004"/>
<dbReference type="Gene3D" id="3.40.50.300">
    <property type="entry name" value="P-loop containing nucleotide triphosphate hydrolases"/>
    <property type="match status" value="1"/>
</dbReference>
<organism evidence="19 27">
    <name type="scientific">Streptococcus pneumoniae</name>
    <dbReference type="NCBI Taxonomy" id="1313"/>
    <lineage>
        <taxon>Bacteria</taxon>
        <taxon>Bacillati</taxon>
        <taxon>Bacillota</taxon>
        <taxon>Bacilli</taxon>
        <taxon>Lactobacillales</taxon>
        <taxon>Streptococcaceae</taxon>
        <taxon>Streptococcus</taxon>
    </lineage>
</organism>
<keyword evidence="2" id="KW-0813">Transport</keyword>
<dbReference type="SMART" id="SM00382">
    <property type="entry name" value="AAA"/>
    <property type="match status" value="1"/>
</dbReference>
<dbReference type="Proteomes" id="UP000469505">
    <property type="component" value="Unassembled WGS sequence"/>
</dbReference>
<dbReference type="SUPFAM" id="SSF52540">
    <property type="entry name" value="P-loop containing nucleoside triphosphate hydrolases"/>
    <property type="match status" value="1"/>
</dbReference>
<evidence type="ECO:0000313" key="17">
    <source>
        <dbReference type="EMBL" id="CIY85846.1"/>
    </source>
</evidence>
<dbReference type="AlphaFoldDB" id="A0A0B7KZA2"/>
<dbReference type="Proteomes" id="UP000467349">
    <property type="component" value="Unassembled WGS sequence"/>
</dbReference>
<accession>A0A0B7KZA2</accession>
<dbReference type="GO" id="GO:0043213">
    <property type="term" value="P:bacteriocin transport"/>
    <property type="evidence" value="ECO:0007669"/>
    <property type="project" value="UniProtKB-KW"/>
</dbReference>
<dbReference type="FunFam" id="3.40.50.300:FF:000299">
    <property type="entry name" value="ABC transporter ATP-binding protein/permease"/>
    <property type="match status" value="1"/>
</dbReference>
<evidence type="ECO:0000313" key="24">
    <source>
        <dbReference type="Proteomes" id="UP000314170"/>
    </source>
</evidence>
<evidence type="ECO:0000313" key="26">
    <source>
        <dbReference type="Proteomes" id="UP000469505"/>
    </source>
</evidence>
<dbReference type="InterPro" id="IPR017871">
    <property type="entry name" value="ABC_transporter-like_CS"/>
</dbReference>
<dbReference type="GO" id="GO:0034040">
    <property type="term" value="F:ATPase-coupled lipid transmembrane transporter activity"/>
    <property type="evidence" value="ECO:0007669"/>
    <property type="project" value="TreeGrafter"/>
</dbReference>
<keyword evidence="8 19" id="KW-0067">ATP-binding</keyword>
<evidence type="ECO:0000313" key="22">
    <source>
        <dbReference type="EMBL" id="VSJ54790.1"/>
    </source>
</evidence>
<dbReference type="InterPro" id="IPR011527">
    <property type="entry name" value="ABC1_TM_dom"/>
</dbReference>
<dbReference type="SMR" id="A0A0B7KZA2"/>
<dbReference type="Gene3D" id="3.90.70.10">
    <property type="entry name" value="Cysteine proteinases"/>
    <property type="match status" value="1"/>
</dbReference>
<dbReference type="InterPro" id="IPR003593">
    <property type="entry name" value="AAA+_ATPase"/>
</dbReference>
<dbReference type="InterPro" id="IPR003439">
    <property type="entry name" value="ABC_transporter-like_ATP-bd"/>
</dbReference>
<evidence type="ECO:0000256" key="12">
    <source>
        <dbReference type="ARBA" id="ARBA00043264"/>
    </source>
</evidence>
<evidence type="ECO:0000256" key="13">
    <source>
        <dbReference type="SAM" id="Phobius"/>
    </source>
</evidence>
<sequence>MKIPMIYQMENSECGLACCAMILNYFKYEISLNELREIYPSSRSGYSLLSISKVLGDFNISSHAFKASVRDLKPLSFPLICFWESSHFIILEKISKNKFYILDPAKGRQRMSISEFERHYSNIILTFKKLDSFMSRKDNKKSPVLKYFFKYRNKLGILFFVTALLYVIQSLVPIANRYIIDTNFKDDSYSSRMLFTILFIFTVSFSLMYLLRQIYVASLKYIMDKEISYDFMKHLIYLPYSFYEKRTLGDILFRANSIVYIREILSNNFIAAILDLLMIVVYAVVLFSFSKYMVIFLISLSLALSIVMYPIIKISKNLIDKNIKEKVNVQNITSEVISKNSDIKLTGEEEFWINKWDNFNTKQLIIGRKLDIHLSIVSSITNVLQIILPVLTLIVGVNIKTFEQLTLGQIVAISTVSPYFISPIISLSDNYIQLMLLKGYFLRIEDVFNTKSELIPERVSQDIKFDKKIELKDIWYKYGLFDDYVLKGINVTIKKGETVAIVGESGSGKSTLAKILLGLLEPNIGSIEVDGVEKEEIGQTLYRKIFGAVLQNSTLSYGTLRENLTFGHFVSDEELMTNLNSIGLSNVVKSLPLGLETIIAEEGNNFSGGQQQMILLARCLLSKPSVVVLDEATSSLDNLSQQITTSYLSEIGTTKILIAHRLDTIKSADKILVMHNGEIVEIGTHRELLELGGIYKQLYSNN</sequence>
<keyword evidence="3" id="KW-1003">Cell membrane</keyword>
<feature type="transmembrane region" description="Helical" evidence="13">
    <location>
        <begin position="293"/>
        <end position="312"/>
    </location>
</feature>
<dbReference type="Gene3D" id="1.20.1560.10">
    <property type="entry name" value="ABC transporter type 1, transmembrane domain"/>
    <property type="match status" value="1"/>
</dbReference>
<name>A0A0B7KZA2_STREE</name>
<dbReference type="GO" id="GO:0005886">
    <property type="term" value="C:plasma membrane"/>
    <property type="evidence" value="ECO:0007669"/>
    <property type="project" value="UniProtKB-SubCell"/>
</dbReference>
<feature type="transmembrane region" description="Helical" evidence="13">
    <location>
        <begin position="372"/>
        <end position="395"/>
    </location>
</feature>
<feature type="transmembrane region" description="Helical" evidence="13">
    <location>
        <begin position="407"/>
        <end position="428"/>
    </location>
</feature>
<evidence type="ECO:0000256" key="7">
    <source>
        <dbReference type="ARBA" id="ARBA00022807"/>
    </source>
</evidence>
<evidence type="ECO:0000313" key="20">
    <source>
        <dbReference type="EMBL" id="MTV77463.1"/>
    </source>
</evidence>
<feature type="transmembrane region" description="Helical" evidence="13">
    <location>
        <begin position="192"/>
        <end position="211"/>
    </location>
</feature>
<dbReference type="Pfam" id="PF00664">
    <property type="entry name" value="ABC_membrane"/>
    <property type="match status" value="1"/>
</dbReference>
<feature type="domain" description="ABC transporter" evidence="14">
    <location>
        <begin position="469"/>
        <end position="701"/>
    </location>
</feature>
<feature type="domain" description="Peptidase C39" evidence="16">
    <location>
        <begin position="8"/>
        <end position="127"/>
    </location>
</feature>
<gene>
    <name evidence="22" type="primary">hlyB_2</name>
    <name evidence="17" type="synonym">hlyB_1</name>
    <name evidence="17" type="ORF">ERS020485_01525</name>
    <name evidence="20" type="ORF">GM535_09320</name>
    <name evidence="19" type="ORF">GM539_08055</name>
    <name evidence="21" type="ORF">GM543_02745</name>
    <name evidence="18" type="ORF">GM545_01610</name>
    <name evidence="22" type="ORF">SAMEA104154639_01980</name>
</gene>
<dbReference type="RefSeq" id="WP_000701298.1">
    <property type="nucleotide sequence ID" value="NZ_AP018936.1"/>
</dbReference>
<comment type="subcellular location">
    <subcellularLocation>
        <location evidence="1">Cell membrane</location>
        <topology evidence="1">Multi-pass membrane protein</topology>
    </subcellularLocation>
</comment>
<feature type="transmembrane region" description="Helical" evidence="13">
    <location>
        <begin position="269"/>
        <end position="287"/>
    </location>
</feature>
<dbReference type="SUPFAM" id="SSF90123">
    <property type="entry name" value="ABC transporter transmembrane region"/>
    <property type="match status" value="1"/>
</dbReference>
<evidence type="ECO:0000256" key="2">
    <source>
        <dbReference type="ARBA" id="ARBA00022448"/>
    </source>
</evidence>
<dbReference type="GO" id="GO:0016887">
    <property type="term" value="F:ATP hydrolysis activity"/>
    <property type="evidence" value="ECO:0007669"/>
    <property type="project" value="InterPro"/>
</dbReference>
<keyword evidence="11 13" id="KW-0472">Membrane</keyword>
<dbReference type="PROSITE" id="PS00211">
    <property type="entry name" value="ABC_TRANSPORTER_1"/>
    <property type="match status" value="1"/>
</dbReference>
<dbReference type="PROSITE" id="PS50929">
    <property type="entry name" value="ABC_TM1F"/>
    <property type="match status" value="1"/>
</dbReference>
<dbReference type="GO" id="GO:0015031">
    <property type="term" value="P:protein transport"/>
    <property type="evidence" value="ECO:0007669"/>
    <property type="project" value="UniProtKB-KW"/>
</dbReference>
<dbReference type="EMBL" id="WNHN01000038">
    <property type="protein sequence ID" value="MTV77463.1"/>
    <property type="molecule type" value="Genomic_DNA"/>
</dbReference>
<evidence type="ECO:0000256" key="1">
    <source>
        <dbReference type="ARBA" id="ARBA00004651"/>
    </source>
</evidence>
<reference evidence="17 23" key="1">
    <citation type="submission" date="2015-03" db="EMBL/GenBank/DDBJ databases">
        <authorList>
            <consortium name="Pathogen Informatics"/>
            <person name="Murphy D."/>
        </authorList>
    </citation>
    <scope>NUCLEOTIDE SEQUENCE [LARGE SCALE GENOMIC DNA]</scope>
    <source>
        <strain evidence="17 23">SMRU975</strain>
    </source>
</reference>
<dbReference type="InterPro" id="IPR005074">
    <property type="entry name" value="Peptidase_C39"/>
</dbReference>
<evidence type="ECO:0000256" key="4">
    <source>
        <dbReference type="ARBA" id="ARBA00022670"/>
    </source>
</evidence>
<dbReference type="GO" id="GO:0006508">
    <property type="term" value="P:proteolysis"/>
    <property type="evidence" value="ECO:0007669"/>
    <property type="project" value="UniProtKB-KW"/>
</dbReference>
<dbReference type="GO" id="GO:0005524">
    <property type="term" value="F:ATP binding"/>
    <property type="evidence" value="ECO:0007669"/>
    <property type="project" value="UniProtKB-KW"/>
</dbReference>
<dbReference type="Pfam" id="PF00005">
    <property type="entry name" value="ABC_tran"/>
    <property type="match status" value="1"/>
</dbReference>
<keyword evidence="9" id="KW-0653">Protein transport</keyword>
<keyword evidence="7" id="KW-0378">Hydrolase</keyword>
<evidence type="ECO:0000256" key="8">
    <source>
        <dbReference type="ARBA" id="ARBA00022840"/>
    </source>
</evidence>
<dbReference type="GO" id="GO:0140359">
    <property type="term" value="F:ABC-type transporter activity"/>
    <property type="evidence" value="ECO:0007669"/>
    <property type="project" value="InterPro"/>
</dbReference>
<dbReference type="EMBL" id="WNHJ01000031">
    <property type="protein sequence ID" value="MTV63342.1"/>
    <property type="molecule type" value="Genomic_DNA"/>
</dbReference>
<evidence type="ECO:0000256" key="6">
    <source>
        <dbReference type="ARBA" id="ARBA00022741"/>
    </source>
</evidence>
<dbReference type="EMBL" id="WNHX01000008">
    <property type="protein sequence ID" value="MTV86470.1"/>
    <property type="molecule type" value="Genomic_DNA"/>
</dbReference>
<dbReference type="PANTHER" id="PTHR24221">
    <property type="entry name" value="ATP-BINDING CASSETTE SUB-FAMILY B"/>
    <property type="match status" value="1"/>
</dbReference>
<evidence type="ECO:0000256" key="3">
    <source>
        <dbReference type="ARBA" id="ARBA00022475"/>
    </source>
</evidence>
<feature type="transmembrane region" description="Helical" evidence="13">
    <location>
        <begin position="155"/>
        <end position="180"/>
    </location>
</feature>
<evidence type="ECO:0000313" key="21">
    <source>
        <dbReference type="EMBL" id="MTV86470.1"/>
    </source>
</evidence>
<proteinExistence type="predicted"/>
<dbReference type="InterPro" id="IPR036640">
    <property type="entry name" value="ABC1_TM_sf"/>
</dbReference>
<evidence type="ECO:0000256" key="9">
    <source>
        <dbReference type="ARBA" id="ARBA00022927"/>
    </source>
</evidence>
<dbReference type="PROSITE" id="PS50990">
    <property type="entry name" value="PEPTIDASE_C39"/>
    <property type="match status" value="1"/>
</dbReference>
<keyword evidence="5 13" id="KW-0812">Transmembrane</keyword>
<dbReference type="Proteomes" id="UP000042512">
    <property type="component" value="Unassembled WGS sequence"/>
</dbReference>
<evidence type="ECO:0000259" key="15">
    <source>
        <dbReference type="PROSITE" id="PS50929"/>
    </source>
</evidence>
<evidence type="ECO:0000313" key="18">
    <source>
        <dbReference type="EMBL" id="MTV42359.1"/>
    </source>
</evidence>
<dbReference type="EMBL" id="CABBZR010000023">
    <property type="protein sequence ID" value="VSJ54790.1"/>
    <property type="molecule type" value="Genomic_DNA"/>
</dbReference>
<dbReference type="InterPro" id="IPR039421">
    <property type="entry name" value="Type_1_exporter"/>
</dbReference>
<evidence type="ECO:0000313" key="23">
    <source>
        <dbReference type="Proteomes" id="UP000042512"/>
    </source>
</evidence>
<dbReference type="OMA" id="MYEDALF"/>
<evidence type="ECO:0000256" key="11">
    <source>
        <dbReference type="ARBA" id="ARBA00023136"/>
    </source>
</evidence>
<dbReference type="CDD" id="cd02425">
    <property type="entry name" value="Peptidase_C39F"/>
    <property type="match status" value="1"/>
</dbReference>